<dbReference type="Gene3D" id="3.30.450.60">
    <property type="match status" value="1"/>
</dbReference>
<dbReference type="EMBL" id="NBSH01000002">
    <property type="protein sequence ID" value="ORX40010.1"/>
    <property type="molecule type" value="Genomic_DNA"/>
</dbReference>
<gene>
    <name evidence="7" type="ORF">BD324DRAFT_615931</name>
</gene>
<dbReference type="InterPro" id="IPR022775">
    <property type="entry name" value="AP_mu_sigma_su"/>
</dbReference>
<dbReference type="InterPro" id="IPR036168">
    <property type="entry name" value="AP2_Mu_C_sf"/>
</dbReference>
<dbReference type="InterPro" id="IPR050431">
    <property type="entry name" value="Adaptor_comp_med_subunit"/>
</dbReference>
<feature type="domain" description="MHD" evidence="6">
    <location>
        <begin position="190"/>
        <end position="458"/>
    </location>
</feature>
<dbReference type="InterPro" id="IPR001392">
    <property type="entry name" value="Clathrin_mu"/>
</dbReference>
<dbReference type="RefSeq" id="XP_021873795.1">
    <property type="nucleotide sequence ID" value="XM_022014771.1"/>
</dbReference>
<keyword evidence="4" id="KW-0472">Membrane</keyword>
<dbReference type="PROSITE" id="PS51072">
    <property type="entry name" value="MHD"/>
    <property type="match status" value="1"/>
</dbReference>
<dbReference type="Gene3D" id="2.60.40.1170">
    <property type="entry name" value="Mu homology domain, subdomain B"/>
    <property type="match status" value="2"/>
</dbReference>
<dbReference type="InterPro" id="IPR011012">
    <property type="entry name" value="Longin-like_dom_sf"/>
</dbReference>
<sequence length="459" mass="50637">MMTRIDGLIILDPIGKPLITSHFSLHPPTYPSIHIDTFNHLRKQSIARSKVLDSVIGVNAIDNDGRELGTGLCWLEREGLKFLVPISEELNPLFAFSFLSSFLATLEDYLGDITENSIKENFEVVYMLIEEMLDEGHPMTTETAMLKDIVLPPTLVRKILNVAGVSGIQSPTSPFTAPIPWRRQNIRHANNEIYFDIEESMEAIVDRRGSVLSSSVWGRVNAKSRLSGNPDLLLTFSNPKLISNCSFHPCIRYSKWEKNGVLSFIPPDGRFKLLEFQVPPMRVQLPLQLVPKMSIEENGGGQFSLTLTSRTNHRPIQDIVVSIFLGYGTNGVSATATGDKRAGGGDAHGPGAPVLGTKSEVGDGYVGGGTWEFDPHTQVMKWTISSLVSTERPPTLTGSFTSSETHSTPSPAFDIAFTIPNHSYSGLKVDQLKVSGDVNYKPFKGIRQIARAGKMEVRW</sequence>
<dbReference type="InParanoid" id="A0A1Y1UPM7"/>
<dbReference type="Pfam" id="PF00928">
    <property type="entry name" value="Adap_comp_sub"/>
    <property type="match status" value="1"/>
</dbReference>
<evidence type="ECO:0000313" key="8">
    <source>
        <dbReference type="Proteomes" id="UP000193218"/>
    </source>
</evidence>
<accession>A0A1Y1UPM7</accession>
<dbReference type="PIRSF" id="PIRSF005992">
    <property type="entry name" value="Clathrin_mu"/>
    <property type="match status" value="1"/>
</dbReference>
<dbReference type="PANTHER" id="PTHR10529">
    <property type="entry name" value="AP COMPLEX SUBUNIT MU"/>
    <property type="match status" value="1"/>
</dbReference>
<evidence type="ECO:0000313" key="7">
    <source>
        <dbReference type="EMBL" id="ORX40010.1"/>
    </source>
</evidence>
<dbReference type="CDD" id="cd09252">
    <property type="entry name" value="AP-3_Mu3_Cterm"/>
    <property type="match status" value="1"/>
</dbReference>
<evidence type="ECO:0000259" key="6">
    <source>
        <dbReference type="PROSITE" id="PS51072"/>
    </source>
</evidence>
<dbReference type="GO" id="GO:0030131">
    <property type="term" value="C:clathrin adaptor complex"/>
    <property type="evidence" value="ECO:0007669"/>
    <property type="project" value="UniProtKB-UniRule"/>
</dbReference>
<dbReference type="GO" id="GO:0006886">
    <property type="term" value="P:intracellular protein transport"/>
    <property type="evidence" value="ECO:0007669"/>
    <property type="project" value="UniProtKB-UniRule"/>
</dbReference>
<keyword evidence="2 5" id="KW-0813">Transport</keyword>
<comment type="similarity">
    <text evidence="5">Belongs to the adaptor complexes medium subunit family.</text>
</comment>
<keyword evidence="3 5" id="KW-0653">Protein transport</keyword>
<name>A0A1Y1UPM7_9TREE</name>
<dbReference type="OrthoDB" id="870at2759"/>
<evidence type="ECO:0000256" key="2">
    <source>
        <dbReference type="ARBA" id="ARBA00022448"/>
    </source>
</evidence>
<dbReference type="STRING" id="4999.A0A1Y1UPM7"/>
<comment type="subcellular location">
    <subcellularLocation>
        <location evidence="1">Endomembrane system</location>
    </subcellularLocation>
</comment>
<dbReference type="CDD" id="cd14837">
    <property type="entry name" value="AP3_Mu_N"/>
    <property type="match status" value="1"/>
</dbReference>
<proteinExistence type="inferred from homology"/>
<evidence type="ECO:0000256" key="1">
    <source>
        <dbReference type="ARBA" id="ARBA00004308"/>
    </source>
</evidence>
<dbReference type="GO" id="GO:0016192">
    <property type="term" value="P:vesicle-mediated transport"/>
    <property type="evidence" value="ECO:0007669"/>
    <property type="project" value="InterPro"/>
</dbReference>
<dbReference type="InterPro" id="IPR028565">
    <property type="entry name" value="MHD"/>
</dbReference>
<dbReference type="SUPFAM" id="SSF49447">
    <property type="entry name" value="Second domain of Mu2 adaptin subunit (ap50) of ap2 adaptor"/>
    <property type="match status" value="1"/>
</dbReference>
<dbReference type="GO" id="GO:0012505">
    <property type="term" value="C:endomembrane system"/>
    <property type="evidence" value="ECO:0007669"/>
    <property type="project" value="UniProtKB-SubCell"/>
</dbReference>
<organism evidence="7 8">
    <name type="scientific">Kockovaella imperatae</name>
    <dbReference type="NCBI Taxonomy" id="4999"/>
    <lineage>
        <taxon>Eukaryota</taxon>
        <taxon>Fungi</taxon>
        <taxon>Dikarya</taxon>
        <taxon>Basidiomycota</taxon>
        <taxon>Agaricomycotina</taxon>
        <taxon>Tremellomycetes</taxon>
        <taxon>Tremellales</taxon>
        <taxon>Cuniculitremaceae</taxon>
        <taxon>Kockovaella</taxon>
    </lineage>
</organism>
<keyword evidence="8" id="KW-1185">Reference proteome</keyword>
<evidence type="ECO:0000256" key="5">
    <source>
        <dbReference type="PIRNR" id="PIRNR005992"/>
    </source>
</evidence>
<protein>
    <submittedName>
        <fullName evidence="7">Putative adaptor complex subunit medium chain 3</fullName>
    </submittedName>
</protein>
<evidence type="ECO:0000256" key="3">
    <source>
        <dbReference type="ARBA" id="ARBA00022927"/>
    </source>
</evidence>
<dbReference type="AlphaFoldDB" id="A0A1Y1UPM7"/>
<dbReference type="Proteomes" id="UP000193218">
    <property type="component" value="Unassembled WGS sequence"/>
</dbReference>
<comment type="caution">
    <text evidence="7">The sequence shown here is derived from an EMBL/GenBank/DDBJ whole genome shotgun (WGS) entry which is preliminary data.</text>
</comment>
<evidence type="ECO:0000256" key="4">
    <source>
        <dbReference type="ARBA" id="ARBA00023136"/>
    </source>
</evidence>
<reference evidence="7 8" key="1">
    <citation type="submission" date="2017-03" db="EMBL/GenBank/DDBJ databases">
        <title>Widespread Adenine N6-methylation of Active Genes in Fungi.</title>
        <authorList>
            <consortium name="DOE Joint Genome Institute"/>
            <person name="Mondo S.J."/>
            <person name="Dannebaum R.O."/>
            <person name="Kuo R.C."/>
            <person name="Louie K.B."/>
            <person name="Bewick A.J."/>
            <person name="Labutti K."/>
            <person name="Haridas S."/>
            <person name="Kuo A."/>
            <person name="Salamov A."/>
            <person name="Ahrendt S.R."/>
            <person name="Lau R."/>
            <person name="Bowen B.P."/>
            <person name="Lipzen A."/>
            <person name="Sullivan W."/>
            <person name="Andreopoulos W.B."/>
            <person name="Clum A."/>
            <person name="Lindquist E."/>
            <person name="Daum C."/>
            <person name="Northen T.R."/>
            <person name="Ramamoorthy G."/>
            <person name="Schmitz R.J."/>
            <person name="Gryganskyi A."/>
            <person name="Culley D."/>
            <person name="Magnuson J."/>
            <person name="James T.Y."/>
            <person name="O'Malley M.A."/>
            <person name="Stajich J.E."/>
            <person name="Spatafora J.W."/>
            <person name="Visel A."/>
            <person name="Grigoriev I.V."/>
        </authorList>
    </citation>
    <scope>NUCLEOTIDE SEQUENCE [LARGE SCALE GENOMIC DNA]</scope>
    <source>
        <strain evidence="7 8">NRRL Y-17943</strain>
    </source>
</reference>
<dbReference type="PRINTS" id="PR00314">
    <property type="entry name" value="CLATHRINADPT"/>
</dbReference>
<dbReference type="Pfam" id="PF01217">
    <property type="entry name" value="Clat_adaptor_s"/>
    <property type="match status" value="1"/>
</dbReference>
<dbReference type="GeneID" id="33556579"/>
<dbReference type="SUPFAM" id="SSF64356">
    <property type="entry name" value="SNARE-like"/>
    <property type="match status" value="1"/>
</dbReference>